<evidence type="ECO:0000256" key="1">
    <source>
        <dbReference type="SAM" id="SignalP"/>
    </source>
</evidence>
<dbReference type="STRING" id="1187848.A1QO_14165"/>
<dbReference type="EMBL" id="AJYQ02000128">
    <property type="protein sequence ID" value="OEE31262.1"/>
    <property type="molecule type" value="Genomic_DNA"/>
</dbReference>
<organism evidence="2 3">
    <name type="scientific">Vibrio genomosp. F10 str. ZF-129</name>
    <dbReference type="NCBI Taxonomy" id="1187848"/>
    <lineage>
        <taxon>Bacteria</taxon>
        <taxon>Pseudomonadati</taxon>
        <taxon>Pseudomonadota</taxon>
        <taxon>Gammaproteobacteria</taxon>
        <taxon>Vibrionales</taxon>
        <taxon>Vibrionaceae</taxon>
        <taxon>Vibrio</taxon>
    </lineage>
</organism>
<keyword evidence="1" id="KW-0732">Signal</keyword>
<evidence type="ECO:0000313" key="3">
    <source>
        <dbReference type="Proteomes" id="UP000094741"/>
    </source>
</evidence>
<feature type="signal peptide" evidence="1">
    <location>
        <begin position="1"/>
        <end position="20"/>
    </location>
</feature>
<reference evidence="2 3" key="1">
    <citation type="journal article" date="2012" name="Science">
        <title>Ecological populations of bacteria act as socially cohesive units of antibiotic production and resistance.</title>
        <authorList>
            <person name="Cordero O.X."/>
            <person name="Wildschutte H."/>
            <person name="Kirkup B."/>
            <person name="Proehl S."/>
            <person name="Ngo L."/>
            <person name="Hussain F."/>
            <person name="Le Roux F."/>
            <person name="Mincer T."/>
            <person name="Polz M.F."/>
        </authorList>
    </citation>
    <scope>NUCLEOTIDE SEQUENCE [LARGE SCALE GENOMIC DNA]</scope>
    <source>
        <strain evidence="2 3">ZF-129</strain>
    </source>
</reference>
<proteinExistence type="predicted"/>
<name>A0A1E5BB11_9VIBR</name>
<dbReference type="RefSeq" id="WP_017041001.1">
    <property type="nucleotide sequence ID" value="NZ_AJYQ02000128.1"/>
</dbReference>
<protein>
    <submittedName>
        <fullName evidence="2">Uncharacterized protein</fullName>
    </submittedName>
</protein>
<gene>
    <name evidence="2" type="ORF">A1QO_14165</name>
</gene>
<dbReference type="Proteomes" id="UP000094741">
    <property type="component" value="Unassembled WGS sequence"/>
</dbReference>
<dbReference type="eggNOG" id="ENOG5031P10">
    <property type="taxonomic scope" value="Bacteria"/>
</dbReference>
<accession>A0A1E5BB11</accession>
<evidence type="ECO:0000313" key="2">
    <source>
        <dbReference type="EMBL" id="OEE31262.1"/>
    </source>
</evidence>
<dbReference type="AlphaFoldDB" id="A0A1E5BB11"/>
<comment type="caution">
    <text evidence="2">The sequence shown here is derived from an EMBL/GenBank/DDBJ whole genome shotgun (WGS) entry which is preliminary data.</text>
</comment>
<sequence>MKKTILATSILSMISFGTFAQQVDVAKANQQTRIVIDTQMAEIDASVIAKLEAHNSSIAAVDGHLYEKDSQGGWAMVGATSAALFAGLVSGSSSNTSGSNNSDLPGNLPIIDATNPVVNAPDADNGRQIDQIADNMWQVSTHGEIDGYLSIENGTVYVRDSDYTLVTEWTPTLGHPIHNNPSNPIEATPDADNGRQVAKVGDNVWMMTTHEEVDGYIVDERQHNDGVKIYDENGTLINHITGDISADGGHIESTKGGEIHITVDRESGRIDGVYLNDVAQQTVDNIKSHIGLNPNFKKNLQQLKNRVMNARG</sequence>
<feature type="chain" id="PRO_5009171424" evidence="1">
    <location>
        <begin position="21"/>
        <end position="312"/>
    </location>
</feature>